<dbReference type="AlphaFoldDB" id="A0A1H1AQK8"/>
<organism evidence="1 2">
    <name type="scientific">Carnobacterium viridans</name>
    <dbReference type="NCBI Taxonomy" id="174587"/>
    <lineage>
        <taxon>Bacteria</taxon>
        <taxon>Bacillati</taxon>
        <taxon>Bacillota</taxon>
        <taxon>Bacilli</taxon>
        <taxon>Lactobacillales</taxon>
        <taxon>Carnobacteriaceae</taxon>
        <taxon>Carnobacterium</taxon>
    </lineage>
</organism>
<sequence length="386" mass="45990">MTEQILTKAIAVEMYGTDKQKSYFKKYKKLQKTMEEALLKTLEQEFNSEIEKVPAPTGRGICYKVGKKYDEVKEREDGRATNGVWSIDYTKNMDVIVVSALEQDLVSYDAQTMRKWLLDFKLVNRELFDLMGTKFNKEAELQHVKELINKNILEYEEKRIIKDYLDFTKELQGQLESTLKRMKKANIIRFWEVQKAKLTNGEVINIHESVVKKIDNQKRKLMNEYNVEAFEYEYLTNKEEVKTVKRLFSEFLKNDITDEKGNHIAIDFYWTAHAITLKATKKRILTYLKKYNVEGLEAYKTNQIKFVKDNQIDFTAGRLDRVVKLAQDKEDKFRLKHPHDKMMGKRKPIEDEFKFDTDYYALFFNNLYVKRIEELEKYYGQKFLEA</sequence>
<gene>
    <name evidence="1" type="ORF">SAMN04487752_2209</name>
</gene>
<reference evidence="2" key="1">
    <citation type="submission" date="2016-10" db="EMBL/GenBank/DDBJ databases">
        <authorList>
            <person name="Varghese N."/>
            <person name="Submissions S."/>
        </authorList>
    </citation>
    <scope>NUCLEOTIDE SEQUENCE [LARGE SCALE GENOMIC DNA]</scope>
    <source>
        <strain evidence="2">MPL-11</strain>
    </source>
</reference>
<evidence type="ECO:0000313" key="1">
    <source>
        <dbReference type="EMBL" id="SDQ41882.1"/>
    </source>
</evidence>
<proteinExistence type="predicted"/>
<evidence type="ECO:0000313" key="2">
    <source>
        <dbReference type="Proteomes" id="UP000199481"/>
    </source>
</evidence>
<name>A0A1H1AQK8_9LACT</name>
<protein>
    <submittedName>
        <fullName evidence="1">Uncharacterized protein</fullName>
    </submittedName>
</protein>
<dbReference type="Proteomes" id="UP000199481">
    <property type="component" value="Unassembled WGS sequence"/>
</dbReference>
<keyword evidence="2" id="KW-1185">Reference proteome</keyword>
<dbReference type="EMBL" id="FNJW01000008">
    <property type="protein sequence ID" value="SDQ41882.1"/>
    <property type="molecule type" value="Genomic_DNA"/>
</dbReference>
<accession>A0A1H1AQK8</accession>